<gene>
    <name evidence="2" type="ORF">CKALI_00840</name>
</gene>
<name>A0A6B8VDD4_9CORY</name>
<dbReference type="InterPro" id="IPR005149">
    <property type="entry name" value="Tscrpt_reg_PadR_N"/>
</dbReference>
<dbReference type="PANTHER" id="PTHR43252:SF2">
    <property type="entry name" value="TRANSCRIPTION REGULATOR, PADR-LIKE FAMILY"/>
    <property type="match status" value="1"/>
</dbReference>
<dbReference type="InterPro" id="IPR036388">
    <property type="entry name" value="WH-like_DNA-bd_sf"/>
</dbReference>
<sequence length="155" mass="17735">MSIKFALLSLLGEQPQGSAQLQATFHERTDNTWPLNIGQVYQTVKRLQRDALIEVTGREGKADIFSLTADGKRELQEWLATAVEKPADDRDELVIRMAVVQDRGPLIKVQREANMARLRKLTRMQAEGAAELLKQRQIFDLEAEARWLDYLEEQS</sequence>
<dbReference type="Proteomes" id="UP000427071">
    <property type="component" value="Chromosome"/>
</dbReference>
<dbReference type="SUPFAM" id="SSF46785">
    <property type="entry name" value="Winged helix' DNA-binding domain"/>
    <property type="match status" value="1"/>
</dbReference>
<dbReference type="RefSeq" id="WP_156191506.1">
    <property type="nucleotide sequence ID" value="NZ_CP046452.1"/>
</dbReference>
<dbReference type="PANTHER" id="PTHR43252">
    <property type="entry name" value="TRANSCRIPTIONAL REGULATOR YQJI"/>
    <property type="match status" value="1"/>
</dbReference>
<protein>
    <submittedName>
        <fullName evidence="2">Transcriptional regulator PadR-like family protein</fullName>
    </submittedName>
</protein>
<evidence type="ECO:0000313" key="2">
    <source>
        <dbReference type="EMBL" id="QGU01069.1"/>
    </source>
</evidence>
<evidence type="ECO:0000259" key="1">
    <source>
        <dbReference type="Pfam" id="PF03551"/>
    </source>
</evidence>
<dbReference type="Pfam" id="PF03551">
    <property type="entry name" value="PadR"/>
    <property type="match status" value="1"/>
</dbReference>
<dbReference type="AlphaFoldDB" id="A0A6B8VDD4"/>
<organism evidence="2 3">
    <name type="scientific">Corynebacterium kalinowskii</name>
    <dbReference type="NCBI Taxonomy" id="2675216"/>
    <lineage>
        <taxon>Bacteria</taxon>
        <taxon>Bacillati</taxon>
        <taxon>Actinomycetota</taxon>
        <taxon>Actinomycetes</taxon>
        <taxon>Mycobacteriales</taxon>
        <taxon>Corynebacteriaceae</taxon>
        <taxon>Corynebacterium</taxon>
    </lineage>
</organism>
<dbReference type="KEGG" id="ckw:CKALI_00840"/>
<proteinExistence type="predicted"/>
<evidence type="ECO:0000313" key="3">
    <source>
        <dbReference type="Proteomes" id="UP000427071"/>
    </source>
</evidence>
<reference evidence="3" key="1">
    <citation type="submission" date="2019-11" db="EMBL/GenBank/DDBJ databases">
        <title>Complete genome sequence of Corynebacterium kalinowskii 1959, a novel Corynebacterium species isolated from soil of a small paddock in Vilsendorf, Germany.</title>
        <authorList>
            <person name="Schaffert L."/>
            <person name="Ruwe M."/>
            <person name="Milse J."/>
            <person name="Hanuschka K."/>
            <person name="Ortseifen V."/>
            <person name="Droste J."/>
            <person name="Brandt D."/>
            <person name="Schlueter L."/>
            <person name="Kutter Y."/>
            <person name="Vinke S."/>
            <person name="Viehoefer P."/>
            <person name="Jacob L."/>
            <person name="Luebke N.-C."/>
            <person name="Schulte-Berndt E."/>
            <person name="Hain C."/>
            <person name="Linder M."/>
            <person name="Schmidt P."/>
            <person name="Wollenschlaeger L."/>
            <person name="Luttermann T."/>
            <person name="Thieme E."/>
            <person name="Hassa J."/>
            <person name="Haak M."/>
            <person name="Wittchen M."/>
            <person name="Mentz A."/>
            <person name="Persicke M."/>
            <person name="Busche T."/>
            <person name="Ruckert C."/>
        </authorList>
    </citation>
    <scope>NUCLEOTIDE SEQUENCE [LARGE SCALE GENOMIC DNA]</scope>
    <source>
        <strain evidence="3">1959</strain>
    </source>
</reference>
<keyword evidence="3" id="KW-1185">Reference proteome</keyword>
<feature type="domain" description="Transcription regulator PadR N-terminal" evidence="1">
    <location>
        <begin position="7"/>
        <end position="77"/>
    </location>
</feature>
<dbReference type="InterPro" id="IPR036390">
    <property type="entry name" value="WH_DNA-bd_sf"/>
</dbReference>
<dbReference type="Gene3D" id="1.10.10.10">
    <property type="entry name" value="Winged helix-like DNA-binding domain superfamily/Winged helix DNA-binding domain"/>
    <property type="match status" value="1"/>
</dbReference>
<accession>A0A6B8VDD4</accession>
<dbReference type="EMBL" id="CP046452">
    <property type="protein sequence ID" value="QGU01069.1"/>
    <property type="molecule type" value="Genomic_DNA"/>
</dbReference>